<gene>
    <name evidence="7" type="ORF">BD324DRAFT_651730</name>
</gene>
<keyword evidence="3" id="KW-0804">Transcription</keyword>
<feature type="region of interest" description="Disordered" evidence="5">
    <location>
        <begin position="125"/>
        <end position="156"/>
    </location>
</feature>
<evidence type="ECO:0000259" key="6">
    <source>
        <dbReference type="PROSITE" id="PS51821"/>
    </source>
</evidence>
<feature type="compositionally biased region" description="Basic and acidic residues" evidence="5">
    <location>
        <begin position="1"/>
        <end position="16"/>
    </location>
</feature>
<sequence>MAQHPLDRHQKEEREGSALSDEGSTGSVASVVLSAGSNSDSQGDWVYTLEIIQQPQRARACGFGDKDRRPLSPPPIIRLRVYTSKGELVNPSHVNIQFLILMADLWSADGTHQRNVVMHPGSQLVRAPAFEGPPGTAGSSSSESRSEHGGQYGYPGHFRYNMPGLVGSTSAATTSSPVTESSLEKLQSQSPSASYWDSQRNEGLQTRGETMRLAKPAADYPHQSASQIASSSRPTTASGPLTRLDALKGSPSTPSGSRPATSGLSGSLRPSYQHPDQSTTSRPSSSYNRPQSSHLTLAPISRPSTSGSRTQFSHREPLLSPMLAAGEGHADQSFRPDSSSSHLDRPFTGVSAVSGFSGRPSTSGARPSTASTYPLPTTPTYPRPLHSPIIASYAQFDDPSRLQMATGATANYSRVLVGTLCCVCQRLSDEHGEPGLFFFAHDLGIRTEGSFRLRFTLTSLASMMQNHRPDNTAPVLAEVQSEAFTVYSAKKFPGVIPTTELTRVFARQNVRLPTRQRRQGRARSEGDSEDEDD</sequence>
<organism evidence="7 8">
    <name type="scientific">Kockovaella imperatae</name>
    <dbReference type="NCBI Taxonomy" id="4999"/>
    <lineage>
        <taxon>Eukaryota</taxon>
        <taxon>Fungi</taxon>
        <taxon>Dikarya</taxon>
        <taxon>Basidiomycota</taxon>
        <taxon>Agaricomycotina</taxon>
        <taxon>Tremellomycetes</taxon>
        <taxon>Tremellales</taxon>
        <taxon>Cuniculitremaceae</taxon>
        <taxon>Kockovaella</taxon>
    </lineage>
</organism>
<feature type="domain" description="Velvet" evidence="6">
    <location>
        <begin position="42"/>
        <end position="515"/>
    </location>
</feature>
<feature type="compositionally biased region" description="Polar residues" evidence="5">
    <location>
        <begin position="184"/>
        <end position="208"/>
    </location>
</feature>
<dbReference type="Pfam" id="PF11754">
    <property type="entry name" value="Velvet"/>
    <property type="match status" value="1"/>
</dbReference>
<feature type="region of interest" description="Disordered" evidence="5">
    <location>
        <begin position="512"/>
        <end position="533"/>
    </location>
</feature>
<dbReference type="PANTHER" id="PTHR33572:SF3">
    <property type="entry name" value="VELVET COMPLEX SUBUNIT B"/>
    <property type="match status" value="1"/>
</dbReference>
<dbReference type="PANTHER" id="PTHR33572">
    <property type="entry name" value="SPORE DEVELOPMENT REGULATOR VOSA"/>
    <property type="match status" value="1"/>
</dbReference>
<dbReference type="InParanoid" id="A0A1Y1UEP1"/>
<feature type="compositionally biased region" description="Low complexity" evidence="5">
    <location>
        <begin position="169"/>
        <end position="181"/>
    </location>
</feature>
<feature type="region of interest" description="Disordered" evidence="5">
    <location>
        <begin position="328"/>
        <end position="381"/>
    </location>
</feature>
<dbReference type="GO" id="GO:0005634">
    <property type="term" value="C:nucleus"/>
    <property type="evidence" value="ECO:0007669"/>
    <property type="project" value="UniProtKB-SubCell"/>
</dbReference>
<evidence type="ECO:0000313" key="8">
    <source>
        <dbReference type="Proteomes" id="UP000193218"/>
    </source>
</evidence>
<evidence type="ECO:0000256" key="4">
    <source>
        <dbReference type="ARBA" id="ARBA00023242"/>
    </source>
</evidence>
<dbReference type="InterPro" id="IPR037525">
    <property type="entry name" value="Velvet_dom"/>
</dbReference>
<dbReference type="Proteomes" id="UP000193218">
    <property type="component" value="Unassembled WGS sequence"/>
</dbReference>
<dbReference type="AlphaFoldDB" id="A0A1Y1UEP1"/>
<dbReference type="STRING" id="4999.A0A1Y1UEP1"/>
<feature type="region of interest" description="Disordered" evidence="5">
    <location>
        <begin position="1"/>
        <end position="25"/>
    </location>
</feature>
<dbReference type="GeneID" id="33560193"/>
<dbReference type="PROSITE" id="PS51821">
    <property type="entry name" value="VELVET"/>
    <property type="match status" value="1"/>
</dbReference>
<feature type="compositionally biased region" description="Polar residues" evidence="5">
    <location>
        <begin position="302"/>
        <end position="311"/>
    </location>
</feature>
<comment type="subcellular location">
    <subcellularLocation>
        <location evidence="1">Nucleus</location>
    </subcellularLocation>
</comment>
<keyword evidence="2" id="KW-0805">Transcription regulation</keyword>
<dbReference type="Gene3D" id="2.60.40.3960">
    <property type="entry name" value="Velvet domain"/>
    <property type="match status" value="2"/>
</dbReference>
<feature type="compositionally biased region" description="Polar residues" evidence="5">
    <location>
        <begin position="250"/>
        <end position="295"/>
    </location>
</feature>
<dbReference type="RefSeq" id="XP_021870593.1">
    <property type="nucleotide sequence ID" value="XM_022018384.1"/>
</dbReference>
<evidence type="ECO:0000313" key="7">
    <source>
        <dbReference type="EMBL" id="ORX36492.1"/>
    </source>
</evidence>
<evidence type="ECO:0000256" key="1">
    <source>
        <dbReference type="ARBA" id="ARBA00004123"/>
    </source>
</evidence>
<dbReference type="EMBL" id="NBSH01000008">
    <property type="protein sequence ID" value="ORX36492.1"/>
    <property type="molecule type" value="Genomic_DNA"/>
</dbReference>
<feature type="compositionally biased region" description="Polar residues" evidence="5">
    <location>
        <begin position="223"/>
        <end position="239"/>
    </location>
</feature>
<comment type="caution">
    <text evidence="7">The sequence shown here is derived from an EMBL/GenBank/DDBJ whole genome shotgun (WGS) entry which is preliminary data.</text>
</comment>
<keyword evidence="8" id="KW-1185">Reference proteome</keyword>
<evidence type="ECO:0000256" key="3">
    <source>
        <dbReference type="ARBA" id="ARBA00023163"/>
    </source>
</evidence>
<dbReference type="InterPro" id="IPR021740">
    <property type="entry name" value="Velvet"/>
</dbReference>
<evidence type="ECO:0000256" key="5">
    <source>
        <dbReference type="SAM" id="MobiDB-lite"/>
    </source>
</evidence>
<reference evidence="7 8" key="1">
    <citation type="submission" date="2017-03" db="EMBL/GenBank/DDBJ databases">
        <title>Widespread Adenine N6-methylation of Active Genes in Fungi.</title>
        <authorList>
            <consortium name="DOE Joint Genome Institute"/>
            <person name="Mondo S.J."/>
            <person name="Dannebaum R.O."/>
            <person name="Kuo R.C."/>
            <person name="Louie K.B."/>
            <person name="Bewick A.J."/>
            <person name="Labutti K."/>
            <person name="Haridas S."/>
            <person name="Kuo A."/>
            <person name="Salamov A."/>
            <person name="Ahrendt S.R."/>
            <person name="Lau R."/>
            <person name="Bowen B.P."/>
            <person name="Lipzen A."/>
            <person name="Sullivan W."/>
            <person name="Andreopoulos W.B."/>
            <person name="Clum A."/>
            <person name="Lindquist E."/>
            <person name="Daum C."/>
            <person name="Northen T.R."/>
            <person name="Ramamoorthy G."/>
            <person name="Schmitz R.J."/>
            <person name="Gryganskyi A."/>
            <person name="Culley D."/>
            <person name="Magnuson J."/>
            <person name="James T.Y."/>
            <person name="O'Malley M.A."/>
            <person name="Stajich J.E."/>
            <person name="Spatafora J.W."/>
            <person name="Visel A."/>
            <person name="Grigoriev I.V."/>
        </authorList>
    </citation>
    <scope>NUCLEOTIDE SEQUENCE [LARGE SCALE GENOMIC DNA]</scope>
    <source>
        <strain evidence="7 8">NRRL Y-17943</strain>
    </source>
</reference>
<name>A0A1Y1UEP1_9TREE</name>
<keyword evidence="4" id="KW-0539">Nucleus</keyword>
<proteinExistence type="predicted"/>
<evidence type="ECO:0000256" key="2">
    <source>
        <dbReference type="ARBA" id="ARBA00023015"/>
    </source>
</evidence>
<feature type="region of interest" description="Disordered" evidence="5">
    <location>
        <begin position="169"/>
        <end position="313"/>
    </location>
</feature>
<dbReference type="InterPro" id="IPR038491">
    <property type="entry name" value="Velvet_dom_sf"/>
</dbReference>
<accession>A0A1Y1UEP1</accession>
<dbReference type="OrthoDB" id="1746739at2759"/>
<protein>
    <submittedName>
        <fullName evidence="7">Velvet factor</fullName>
    </submittedName>
</protein>